<reference evidence="1" key="1">
    <citation type="journal article" date="2014" name="Front. Microbiol.">
        <title>High frequency of phylogenetically diverse reductive dehalogenase-homologous genes in deep subseafloor sedimentary metagenomes.</title>
        <authorList>
            <person name="Kawai M."/>
            <person name="Futagami T."/>
            <person name="Toyoda A."/>
            <person name="Takaki Y."/>
            <person name="Nishi S."/>
            <person name="Hori S."/>
            <person name="Arai W."/>
            <person name="Tsubouchi T."/>
            <person name="Morono Y."/>
            <person name="Uchiyama I."/>
            <person name="Ito T."/>
            <person name="Fujiyama A."/>
            <person name="Inagaki F."/>
            <person name="Takami H."/>
        </authorList>
    </citation>
    <scope>NUCLEOTIDE SEQUENCE</scope>
    <source>
        <strain evidence="1">Expedition CK06-06</strain>
    </source>
</reference>
<dbReference type="GO" id="GO:0048500">
    <property type="term" value="C:signal recognition particle"/>
    <property type="evidence" value="ECO:0007669"/>
    <property type="project" value="InterPro"/>
</dbReference>
<name>X1FMH7_9ZZZZ</name>
<accession>X1FMH7</accession>
<sequence length="47" mass="5485">AHSEKGYQYPRTWWDDPGRVSIDTKGKTKSKVLIEVAKEIKKLQLKK</sequence>
<feature type="non-terminal residue" evidence="1">
    <location>
        <position position="1"/>
    </location>
</feature>
<organism evidence="1">
    <name type="scientific">marine sediment metagenome</name>
    <dbReference type="NCBI Taxonomy" id="412755"/>
    <lineage>
        <taxon>unclassified sequences</taxon>
        <taxon>metagenomes</taxon>
        <taxon>ecological metagenomes</taxon>
    </lineage>
</organism>
<proteinExistence type="predicted"/>
<protein>
    <submittedName>
        <fullName evidence="1">Uncharacterized protein</fullName>
    </submittedName>
</protein>
<dbReference type="GO" id="GO:0008312">
    <property type="term" value="F:7S RNA binding"/>
    <property type="evidence" value="ECO:0007669"/>
    <property type="project" value="InterPro"/>
</dbReference>
<dbReference type="GO" id="GO:0006614">
    <property type="term" value="P:SRP-dependent cotranslational protein targeting to membrane"/>
    <property type="evidence" value="ECO:0007669"/>
    <property type="project" value="InterPro"/>
</dbReference>
<comment type="caution">
    <text evidence="1">The sequence shown here is derived from an EMBL/GenBank/DDBJ whole genome shotgun (WGS) entry which is preliminary data.</text>
</comment>
<dbReference type="EMBL" id="BARU01001278">
    <property type="protein sequence ID" value="GAH30569.1"/>
    <property type="molecule type" value="Genomic_DNA"/>
</dbReference>
<evidence type="ECO:0000313" key="1">
    <source>
        <dbReference type="EMBL" id="GAH30569.1"/>
    </source>
</evidence>
<dbReference type="AlphaFoldDB" id="X1FMH7"/>
<gene>
    <name evidence="1" type="ORF">S03H2_03457</name>
</gene>
<dbReference type="SUPFAM" id="SSF69695">
    <property type="entry name" value="SRP19"/>
    <property type="match status" value="1"/>
</dbReference>
<dbReference type="Gene3D" id="3.30.56.30">
    <property type="entry name" value="Signal recognition particle, SRP19-like subunit"/>
    <property type="match status" value="1"/>
</dbReference>
<dbReference type="InterPro" id="IPR036521">
    <property type="entry name" value="SRP19-like_sf"/>
</dbReference>